<keyword evidence="1" id="KW-0812">Transmembrane</keyword>
<dbReference type="EMBL" id="JAAIKT010000023">
    <property type="protein sequence ID" value="NEW72618.1"/>
    <property type="molecule type" value="Genomic_DNA"/>
</dbReference>
<evidence type="ECO:0000313" key="3">
    <source>
        <dbReference type="Proteomes" id="UP000476310"/>
    </source>
</evidence>
<evidence type="ECO:0000256" key="1">
    <source>
        <dbReference type="SAM" id="Phobius"/>
    </source>
</evidence>
<keyword evidence="3" id="KW-1185">Reference proteome</keyword>
<protein>
    <submittedName>
        <fullName evidence="2">Uncharacterized protein</fullName>
    </submittedName>
</protein>
<proteinExistence type="predicted"/>
<dbReference type="AlphaFoldDB" id="A0A6G4AHA8"/>
<reference evidence="2" key="1">
    <citation type="submission" date="2020-02" db="EMBL/GenBank/DDBJ databases">
        <title>A new Streptomyces sp. for controlling soil-borne diseases.</title>
        <authorList>
            <person name="Li X."/>
            <person name="Tian Y."/>
            <person name="Gao K."/>
        </authorList>
    </citation>
    <scope>NUCLEOTIDE SEQUENCE [LARGE SCALE GENOMIC DNA]</scope>
    <source>
        <strain evidence="2">0250</strain>
    </source>
</reference>
<feature type="transmembrane region" description="Helical" evidence="1">
    <location>
        <begin position="61"/>
        <end position="79"/>
    </location>
</feature>
<keyword evidence="1" id="KW-1133">Transmembrane helix</keyword>
<gene>
    <name evidence="2" type="ORF">G4H13_19965</name>
</gene>
<organism evidence="2 3">
    <name type="scientific">Streptomyces rhizosphaericus</name>
    <dbReference type="NCBI Taxonomy" id="114699"/>
    <lineage>
        <taxon>Bacteria</taxon>
        <taxon>Bacillati</taxon>
        <taxon>Actinomycetota</taxon>
        <taxon>Actinomycetes</taxon>
        <taxon>Kitasatosporales</taxon>
        <taxon>Streptomycetaceae</taxon>
        <taxon>Streptomyces</taxon>
        <taxon>Streptomyces violaceusniger group</taxon>
    </lineage>
</organism>
<accession>A0A6G4AHA8</accession>
<sequence>MRNDLYQLDIEPDGALPEFASKLVRISERYAEGRVGSLLPEEELEGAEPVSLARNARKESAHMVLVAVAAYGGAAAWAASRSLALPESFQLGSIVLGTVIGGTLTGG</sequence>
<comment type="caution">
    <text evidence="2">The sequence shown here is derived from an EMBL/GenBank/DDBJ whole genome shotgun (WGS) entry which is preliminary data.</text>
</comment>
<dbReference type="RefSeq" id="WP_164429194.1">
    <property type="nucleotide sequence ID" value="NZ_JAAIKT010000023.1"/>
</dbReference>
<dbReference type="Proteomes" id="UP000476310">
    <property type="component" value="Unassembled WGS sequence"/>
</dbReference>
<name>A0A6G4AHA8_9ACTN</name>
<keyword evidence="1" id="KW-0472">Membrane</keyword>
<evidence type="ECO:0000313" key="2">
    <source>
        <dbReference type="EMBL" id="NEW72618.1"/>
    </source>
</evidence>